<dbReference type="Gene3D" id="1.10.150.250">
    <property type="entry name" value="Flavinator of succinate dehydrogenase"/>
    <property type="match status" value="1"/>
</dbReference>
<keyword evidence="3" id="KW-0143">Chaperone</keyword>
<dbReference type="Proteomes" id="UP000199611">
    <property type="component" value="Unassembled WGS sequence"/>
</dbReference>
<evidence type="ECO:0000313" key="5">
    <source>
        <dbReference type="Proteomes" id="UP000199611"/>
    </source>
</evidence>
<dbReference type="InterPro" id="IPR005631">
    <property type="entry name" value="SDH"/>
</dbReference>
<dbReference type="Pfam" id="PF03937">
    <property type="entry name" value="Sdh5"/>
    <property type="match status" value="1"/>
</dbReference>
<dbReference type="AlphaFoldDB" id="A0A1I4V145"/>
<dbReference type="STRING" id="39841.SAMN05660836_02081"/>
<proteinExistence type="inferred from homology"/>
<protein>
    <recommendedName>
        <fullName evidence="2">FAD assembly factor SdhE</fullName>
    </recommendedName>
</protein>
<keyword evidence="5" id="KW-1185">Reference proteome</keyword>
<dbReference type="RefSeq" id="WP_177193610.1">
    <property type="nucleotide sequence ID" value="NZ_FOUU01000007.1"/>
</dbReference>
<dbReference type="EMBL" id="FOUU01000007">
    <property type="protein sequence ID" value="SFM94845.1"/>
    <property type="molecule type" value="Genomic_DNA"/>
</dbReference>
<evidence type="ECO:0000256" key="2">
    <source>
        <dbReference type="ARBA" id="ARBA00019418"/>
    </source>
</evidence>
<organism evidence="4 5">
    <name type="scientific">Thermodesulforhabdus norvegica</name>
    <dbReference type="NCBI Taxonomy" id="39841"/>
    <lineage>
        <taxon>Bacteria</taxon>
        <taxon>Pseudomonadati</taxon>
        <taxon>Thermodesulfobacteriota</taxon>
        <taxon>Syntrophobacteria</taxon>
        <taxon>Syntrophobacterales</taxon>
        <taxon>Thermodesulforhabdaceae</taxon>
        <taxon>Thermodesulforhabdus</taxon>
    </lineage>
</organism>
<comment type="similarity">
    <text evidence="1">Belongs to the SdhE FAD assembly factor family.</text>
</comment>
<sequence length="89" mass="10595">MVDRELIRRRIRYHLSKRSSLEVELILRSFWEAKGSQLTDSELADFEKILELDDIDFLKIMSGKKSLPDGYPAEMFGMIRSFWLNRTVR</sequence>
<evidence type="ECO:0000256" key="1">
    <source>
        <dbReference type="ARBA" id="ARBA00008571"/>
    </source>
</evidence>
<evidence type="ECO:0000256" key="3">
    <source>
        <dbReference type="ARBA" id="ARBA00023186"/>
    </source>
</evidence>
<gene>
    <name evidence="4" type="ORF">SAMN05660836_02081</name>
</gene>
<evidence type="ECO:0000313" key="4">
    <source>
        <dbReference type="EMBL" id="SFM94845.1"/>
    </source>
</evidence>
<name>A0A1I4V145_9BACT</name>
<reference evidence="4 5" key="1">
    <citation type="submission" date="2016-10" db="EMBL/GenBank/DDBJ databases">
        <authorList>
            <person name="de Groot N.N."/>
        </authorList>
    </citation>
    <scope>NUCLEOTIDE SEQUENCE [LARGE SCALE GENOMIC DNA]</scope>
    <source>
        <strain evidence="4 5">DSM 9990</strain>
    </source>
</reference>
<dbReference type="SUPFAM" id="SSF109910">
    <property type="entry name" value="YgfY-like"/>
    <property type="match status" value="1"/>
</dbReference>
<dbReference type="InterPro" id="IPR036714">
    <property type="entry name" value="SDH_sf"/>
</dbReference>
<accession>A0A1I4V145</accession>